<keyword evidence="5" id="KW-1185">Reference proteome</keyword>
<dbReference type="SUPFAM" id="SSF52218">
    <property type="entry name" value="Flavoproteins"/>
    <property type="match status" value="1"/>
</dbReference>
<accession>A0ABT1RSB9</accession>
<keyword evidence="1" id="KW-0285">Flavoprotein</keyword>
<dbReference type="PANTHER" id="PTHR43278">
    <property type="entry name" value="NAD(P)H-DEPENDENT FMN-CONTAINING OXIDOREDUCTASE YWQN-RELATED"/>
    <property type="match status" value="1"/>
</dbReference>
<dbReference type="InterPro" id="IPR029039">
    <property type="entry name" value="Flavoprotein-like_sf"/>
</dbReference>
<evidence type="ECO:0000259" key="3">
    <source>
        <dbReference type="Pfam" id="PF03358"/>
    </source>
</evidence>
<dbReference type="Proteomes" id="UP001524502">
    <property type="component" value="Unassembled WGS sequence"/>
</dbReference>
<feature type="domain" description="NADPH-dependent FMN reductase-like" evidence="3">
    <location>
        <begin position="1"/>
        <end position="120"/>
    </location>
</feature>
<reference evidence="4 5" key="1">
    <citation type="submission" date="2022-06" db="EMBL/GenBank/DDBJ databases">
        <title>Isolation of gut microbiota from human fecal samples.</title>
        <authorList>
            <person name="Pamer E.G."/>
            <person name="Barat B."/>
            <person name="Waligurski E."/>
            <person name="Medina S."/>
            <person name="Paddock L."/>
            <person name="Mostad J."/>
        </authorList>
    </citation>
    <scope>NUCLEOTIDE SEQUENCE [LARGE SCALE GENOMIC DNA]</scope>
    <source>
        <strain evidence="4 5">SL.3.17</strain>
    </source>
</reference>
<evidence type="ECO:0000313" key="5">
    <source>
        <dbReference type="Proteomes" id="UP001524502"/>
    </source>
</evidence>
<name>A0ABT1RSB9_9FIRM</name>
<evidence type="ECO:0000256" key="2">
    <source>
        <dbReference type="ARBA" id="ARBA00022643"/>
    </source>
</evidence>
<proteinExistence type="predicted"/>
<keyword evidence="2" id="KW-0288">FMN</keyword>
<dbReference type="InterPro" id="IPR005025">
    <property type="entry name" value="FMN_Rdtase-like_dom"/>
</dbReference>
<protein>
    <submittedName>
        <fullName evidence="4">Flavodoxin family protein</fullName>
    </submittedName>
</protein>
<dbReference type="PANTHER" id="PTHR43278:SF4">
    <property type="entry name" value="NAD(P)H-DEPENDENT FMN-CONTAINING OXIDOREDUCTASE YWQN-RELATED"/>
    <property type="match status" value="1"/>
</dbReference>
<dbReference type="InterPro" id="IPR051796">
    <property type="entry name" value="ISF_SsuE-like"/>
</dbReference>
<evidence type="ECO:0000256" key="1">
    <source>
        <dbReference type="ARBA" id="ARBA00022630"/>
    </source>
</evidence>
<dbReference type="RefSeq" id="WP_256133283.1">
    <property type="nucleotide sequence ID" value="NZ_JANFXK010000020.1"/>
</dbReference>
<evidence type="ECO:0000313" key="4">
    <source>
        <dbReference type="EMBL" id="MCQ4638091.1"/>
    </source>
</evidence>
<gene>
    <name evidence="4" type="ORF">NE619_15240</name>
</gene>
<comment type="caution">
    <text evidence="4">The sequence shown here is derived from an EMBL/GenBank/DDBJ whole genome shotgun (WGS) entry which is preliminary data.</text>
</comment>
<dbReference type="Gene3D" id="3.40.50.360">
    <property type="match status" value="1"/>
</dbReference>
<organism evidence="4 5">
    <name type="scientific">Anaerovorax odorimutans</name>
    <dbReference type="NCBI Taxonomy" id="109327"/>
    <lineage>
        <taxon>Bacteria</taxon>
        <taxon>Bacillati</taxon>
        <taxon>Bacillota</taxon>
        <taxon>Clostridia</taxon>
        <taxon>Peptostreptococcales</taxon>
        <taxon>Anaerovoracaceae</taxon>
        <taxon>Anaerovorax</taxon>
    </lineage>
</organism>
<dbReference type="EMBL" id="JANFXK010000020">
    <property type="protein sequence ID" value="MCQ4638091.1"/>
    <property type="molecule type" value="Genomic_DNA"/>
</dbReference>
<dbReference type="Pfam" id="PF03358">
    <property type="entry name" value="FMN_red"/>
    <property type="match status" value="1"/>
</dbReference>
<sequence length="179" mass="19690">MKALLLNGSPRKGNTCAALDALKKGMANIQGLELKEVVAEQVSVSPCIACESCGSNSHCVFEDDTNDIVDAVVAADILVFATPVYWWGMTAQLKTIIDKFYSRSKDLHDLKKQVGVIVIGEAQQDDPQYEIIPKQFACICGYLGWEIAFSKTYTAAAADDLAKSDEAMKEIEMLWKNFK</sequence>